<sequence length="193" mass="22344">MLVYIDCDDKKSIEAAPKLEQQFPFVKFLQGASPENLSRDCYNPLAQFSTGRFVLILNDDVVFLTPQWDRICLETLTDFQAKHQDGIVLGKTRCDTGNFEYSCFPVISREAINFLGYLQPPSFGGWAADIALHKIYSSVQREIDLDIDLSHRCIHNRKRGRDRVSQRMSRLSKYPWQDLEKDIGRLKNLLREP</sequence>
<dbReference type="KEGG" id="gms:SOIL9_36230"/>
<gene>
    <name evidence="1" type="ORF">SOIL9_36230</name>
</gene>
<name>A0A6P2CYN3_9BACT</name>
<evidence type="ECO:0000313" key="2">
    <source>
        <dbReference type="Proteomes" id="UP000464178"/>
    </source>
</evidence>
<dbReference type="Proteomes" id="UP000464178">
    <property type="component" value="Chromosome"/>
</dbReference>
<evidence type="ECO:0000313" key="1">
    <source>
        <dbReference type="EMBL" id="VTR94091.1"/>
    </source>
</evidence>
<accession>A0A6P2CYN3</accession>
<proteinExistence type="predicted"/>
<dbReference type="SUPFAM" id="SSF53448">
    <property type="entry name" value="Nucleotide-diphospho-sugar transferases"/>
    <property type="match status" value="1"/>
</dbReference>
<organism evidence="1 2">
    <name type="scientific">Gemmata massiliana</name>
    <dbReference type="NCBI Taxonomy" id="1210884"/>
    <lineage>
        <taxon>Bacteria</taxon>
        <taxon>Pseudomonadati</taxon>
        <taxon>Planctomycetota</taxon>
        <taxon>Planctomycetia</taxon>
        <taxon>Gemmatales</taxon>
        <taxon>Gemmataceae</taxon>
        <taxon>Gemmata</taxon>
    </lineage>
</organism>
<dbReference type="InterPro" id="IPR029044">
    <property type="entry name" value="Nucleotide-diphossugar_trans"/>
</dbReference>
<reference evidence="1 2" key="1">
    <citation type="submission" date="2019-05" db="EMBL/GenBank/DDBJ databases">
        <authorList>
            <consortium name="Science for Life Laboratories"/>
        </authorList>
    </citation>
    <scope>NUCLEOTIDE SEQUENCE [LARGE SCALE GENOMIC DNA]</scope>
    <source>
        <strain evidence="1">Soil9</strain>
    </source>
</reference>
<evidence type="ECO:0008006" key="3">
    <source>
        <dbReference type="Google" id="ProtNLM"/>
    </source>
</evidence>
<protein>
    <recommendedName>
        <fullName evidence="3">Glycosyltransferase 2-like domain-containing protein</fullName>
    </recommendedName>
</protein>
<dbReference type="AlphaFoldDB" id="A0A6P2CYN3"/>
<keyword evidence="2" id="KW-1185">Reference proteome</keyword>
<dbReference type="EMBL" id="LR593886">
    <property type="protein sequence ID" value="VTR94091.1"/>
    <property type="molecule type" value="Genomic_DNA"/>
</dbReference>